<dbReference type="AlphaFoldDB" id="A0A2U3P1L3"/>
<proteinExistence type="predicted"/>
<accession>A0A2U3P1L3</accession>
<gene>
    <name evidence="1" type="ORF">MRAB57_5481</name>
</gene>
<name>A0A2U3P1L3_9MYCO</name>
<keyword evidence="2" id="KW-1185">Reference proteome</keyword>
<reference evidence="1 2" key="1">
    <citation type="submission" date="2017-01" db="EMBL/GenBank/DDBJ databases">
        <authorList>
            <consortium name="Urmite Genomes"/>
        </authorList>
    </citation>
    <scope>NUCLEOTIDE SEQUENCE [LARGE SCALE GENOMIC DNA]</scope>
    <source>
        <strain evidence="1 2">AB57</strain>
    </source>
</reference>
<dbReference type="InterPro" id="IPR042104">
    <property type="entry name" value="PKS_dehydratase_sf"/>
</dbReference>
<evidence type="ECO:0000313" key="2">
    <source>
        <dbReference type="Proteomes" id="UP000240988"/>
    </source>
</evidence>
<dbReference type="Gene3D" id="3.10.129.110">
    <property type="entry name" value="Polyketide synthase dehydratase"/>
    <property type="match status" value="1"/>
</dbReference>
<dbReference type="Proteomes" id="UP000240988">
    <property type="component" value="Unassembled WGS sequence"/>
</dbReference>
<protein>
    <submittedName>
        <fullName evidence="1">Polyketide synthase</fullName>
    </submittedName>
</protein>
<organism evidence="1 2">
    <name type="scientific">Mycobacterium rhizamassiliense</name>
    <dbReference type="NCBI Taxonomy" id="1841860"/>
    <lineage>
        <taxon>Bacteria</taxon>
        <taxon>Bacillati</taxon>
        <taxon>Actinomycetota</taxon>
        <taxon>Actinomycetes</taxon>
        <taxon>Mycobacteriales</taxon>
        <taxon>Mycobacteriaceae</taxon>
        <taxon>Mycobacterium</taxon>
    </lineage>
</organism>
<dbReference type="STRING" id="1841860.GCA_900157375_05484"/>
<dbReference type="EMBL" id="FUFA01000006">
    <property type="protein sequence ID" value="SPM37634.1"/>
    <property type="molecule type" value="Genomic_DNA"/>
</dbReference>
<evidence type="ECO:0000313" key="1">
    <source>
        <dbReference type="EMBL" id="SPM37634.1"/>
    </source>
</evidence>
<sequence length="675" mass="73360">MMSIMDLFAQAAGKACGTGKVVEINDLRVVGWVVVDSPKQVRVMVEPTEHGRFAGRLEAWRDAPNPVLSRWETHATATIVTADRYAGEAATPAPLRDAVAFATPYDGAVFHGPAFASLLDGARIGSNGSSGTLAVDRCAVPAGRLQPGLLDGALHVVPHAAMSVWTTDGTDVASYADAPDPTVAFPRRVEWARFYGPTPAQGTVDVQTRFAGFDDADGRMPIIDLWLSAGGKPWAHIRLVEILLPKGPLAQASGPKRLAFLGERRAVPAMSLSERLDRGVVTLDSASAATLDWFKGTLQAVYRVDSKGDSLLADIATKEAVADAAHGAIHPSQVQFINGLPNCPVLPLQRVSVEVDARPGQCRASASLQTNWQPVRRWWADLLRLPRDGFGDLLHWALLSRYVRHVIVTDPAAMSAIRGRPVLLLGNHQVQVESLLGTTIASWVTGTQVMPIANAKHENRWIGQLLRLLDVEAGRHLSAIRYFDQQNPQQFLRLMDDIKSDVADRGASTLVHADGTRALHSGQRVERLTSTLLDMAVESSVPIVPLYFAGGLPQQPVDRKLEIPYRHAAQDYIFGRPIMPDEVASWPYAERRRRVIDAINALAPFGDAPHEPNTAVENRINARVPGAQPLEAIWACIEDALDGLGVNWRDMVGGDKWEAARSTGRHTADTVIGRQ</sequence>